<organism evidence="2 3">
    <name type="scientific">Streptomyces kebangsaanensis</name>
    <dbReference type="NCBI Taxonomy" id="864058"/>
    <lineage>
        <taxon>Bacteria</taxon>
        <taxon>Bacillati</taxon>
        <taxon>Actinomycetota</taxon>
        <taxon>Actinomycetes</taxon>
        <taxon>Kitasatosporales</taxon>
        <taxon>Streptomycetaceae</taxon>
        <taxon>Streptomyces</taxon>
    </lineage>
</organism>
<evidence type="ECO:0000256" key="1">
    <source>
        <dbReference type="SAM" id="Phobius"/>
    </source>
</evidence>
<sequence length="147" mass="16022">MVHAAPVHGRTPRGSTRRPELFGPRAHAVGRWAVPFALGLIYGFWAAEIRRSGGPVTAGNLVFAGVTVIVFTVVLAGVLTLGPRLRREPHALLWFAFVGVAFGFLFSQSGESVWLSVALSLLFGIGVGLMCFYWFYTHEDARGHRIA</sequence>
<evidence type="ECO:0008006" key="4">
    <source>
        <dbReference type="Google" id="ProtNLM"/>
    </source>
</evidence>
<dbReference type="Proteomes" id="UP001601197">
    <property type="component" value="Unassembled WGS sequence"/>
</dbReference>
<comment type="caution">
    <text evidence="2">The sequence shown here is derived from an EMBL/GenBank/DDBJ whole genome shotgun (WGS) entry which is preliminary data.</text>
</comment>
<protein>
    <recommendedName>
        <fullName evidence="4">Integral membrane protein</fullName>
    </recommendedName>
</protein>
<reference evidence="2 3" key="1">
    <citation type="submission" date="2024-10" db="EMBL/GenBank/DDBJ databases">
        <title>The Natural Products Discovery Center: Release of the First 8490 Sequenced Strains for Exploring Actinobacteria Biosynthetic Diversity.</title>
        <authorList>
            <person name="Kalkreuter E."/>
            <person name="Kautsar S.A."/>
            <person name="Yang D."/>
            <person name="Bader C.D."/>
            <person name="Teijaro C.N."/>
            <person name="Fluegel L."/>
            <person name="Davis C.M."/>
            <person name="Simpson J.R."/>
            <person name="Lauterbach L."/>
            <person name="Steele A.D."/>
            <person name="Gui C."/>
            <person name="Meng S."/>
            <person name="Li G."/>
            <person name="Viehrig K."/>
            <person name="Ye F."/>
            <person name="Su P."/>
            <person name="Kiefer A.F."/>
            <person name="Nichols A."/>
            <person name="Cepeda A.J."/>
            <person name="Yan W."/>
            <person name="Fan B."/>
            <person name="Jiang Y."/>
            <person name="Adhikari A."/>
            <person name="Zheng C.-J."/>
            <person name="Schuster L."/>
            <person name="Cowan T.M."/>
            <person name="Smanski M.J."/>
            <person name="Chevrette M.G."/>
            <person name="De Carvalho L.P.S."/>
            <person name="Shen B."/>
        </authorList>
    </citation>
    <scope>NUCLEOTIDE SEQUENCE [LARGE SCALE GENOMIC DNA]</scope>
    <source>
        <strain evidence="2 3">NPDC007147</strain>
    </source>
</reference>
<dbReference type="Gene3D" id="1.20.1250.20">
    <property type="entry name" value="MFS general substrate transporter like domains"/>
    <property type="match status" value="1"/>
</dbReference>
<dbReference type="EMBL" id="JBIAFJ010000003">
    <property type="protein sequence ID" value="MFE9169170.1"/>
    <property type="molecule type" value="Genomic_DNA"/>
</dbReference>
<keyword evidence="1" id="KW-0812">Transmembrane</keyword>
<keyword evidence="1" id="KW-1133">Transmembrane helix</keyword>
<feature type="transmembrane region" description="Helical" evidence="1">
    <location>
        <begin position="28"/>
        <end position="47"/>
    </location>
</feature>
<keyword evidence="3" id="KW-1185">Reference proteome</keyword>
<name>A0ABW6KQI1_9ACTN</name>
<proteinExistence type="predicted"/>
<evidence type="ECO:0000313" key="2">
    <source>
        <dbReference type="EMBL" id="MFE9169170.1"/>
    </source>
</evidence>
<feature type="transmembrane region" description="Helical" evidence="1">
    <location>
        <begin position="113"/>
        <end position="136"/>
    </location>
</feature>
<dbReference type="InterPro" id="IPR036259">
    <property type="entry name" value="MFS_trans_sf"/>
</dbReference>
<evidence type="ECO:0000313" key="3">
    <source>
        <dbReference type="Proteomes" id="UP001601197"/>
    </source>
</evidence>
<feature type="transmembrane region" description="Helical" evidence="1">
    <location>
        <begin position="59"/>
        <end position="79"/>
    </location>
</feature>
<accession>A0ABW6KQI1</accession>
<gene>
    <name evidence="2" type="ORF">ACFYNZ_06525</name>
</gene>
<feature type="transmembrane region" description="Helical" evidence="1">
    <location>
        <begin position="91"/>
        <end position="107"/>
    </location>
</feature>
<keyword evidence="1" id="KW-0472">Membrane</keyword>
<dbReference type="RefSeq" id="WP_388344045.1">
    <property type="nucleotide sequence ID" value="NZ_JBIAFJ010000003.1"/>
</dbReference>
<dbReference type="SUPFAM" id="SSF103473">
    <property type="entry name" value="MFS general substrate transporter"/>
    <property type="match status" value="1"/>
</dbReference>